<dbReference type="OrthoDB" id="9760450at2"/>
<evidence type="ECO:0000256" key="1">
    <source>
        <dbReference type="SAM" id="SignalP"/>
    </source>
</evidence>
<accession>A0A4R3YLB4</accession>
<keyword evidence="3" id="KW-1185">Reference proteome</keyword>
<dbReference type="RefSeq" id="WP_132146989.1">
    <property type="nucleotide sequence ID" value="NZ_SMCS01000010.1"/>
</dbReference>
<evidence type="ECO:0008006" key="4">
    <source>
        <dbReference type="Google" id="ProtNLM"/>
    </source>
</evidence>
<proteinExistence type="predicted"/>
<evidence type="ECO:0000313" key="3">
    <source>
        <dbReference type="Proteomes" id="UP000295645"/>
    </source>
</evidence>
<evidence type="ECO:0000313" key="2">
    <source>
        <dbReference type="EMBL" id="TCV91593.1"/>
    </source>
</evidence>
<dbReference type="AlphaFoldDB" id="A0A4R3YLB4"/>
<reference evidence="2 3" key="1">
    <citation type="submission" date="2019-03" db="EMBL/GenBank/DDBJ databases">
        <title>Above-ground endophytic microbial communities from plants in different locations in the United States.</title>
        <authorList>
            <person name="Frank C."/>
        </authorList>
    </citation>
    <scope>NUCLEOTIDE SEQUENCE [LARGE SCALE GENOMIC DNA]</scope>
    <source>
        <strain evidence="2 3">LP_13_YM</strain>
    </source>
</reference>
<dbReference type="Gene3D" id="2.60.120.430">
    <property type="entry name" value="Galactose-binding lectin"/>
    <property type="match status" value="1"/>
</dbReference>
<dbReference type="Gene3D" id="3.20.20.80">
    <property type="entry name" value="Glycosidases"/>
    <property type="match status" value="1"/>
</dbReference>
<organism evidence="2 3">
    <name type="scientific">Luteibacter rhizovicinus</name>
    <dbReference type="NCBI Taxonomy" id="242606"/>
    <lineage>
        <taxon>Bacteria</taxon>
        <taxon>Pseudomonadati</taxon>
        <taxon>Pseudomonadota</taxon>
        <taxon>Gammaproteobacteria</taxon>
        <taxon>Lysobacterales</taxon>
        <taxon>Rhodanobacteraceae</taxon>
        <taxon>Luteibacter</taxon>
    </lineage>
</organism>
<gene>
    <name evidence="2" type="ORF">EC912_11023</name>
</gene>
<feature type="signal peptide" evidence="1">
    <location>
        <begin position="1"/>
        <end position="20"/>
    </location>
</feature>
<keyword evidence="1" id="KW-0732">Signal</keyword>
<dbReference type="SUPFAM" id="SSF51445">
    <property type="entry name" value="(Trans)glycosidases"/>
    <property type="match status" value="1"/>
</dbReference>
<feature type="chain" id="PRO_5020706738" description="Beta-galactosidase-like protein" evidence="1">
    <location>
        <begin position="21"/>
        <end position="710"/>
    </location>
</feature>
<comment type="caution">
    <text evidence="2">The sequence shown here is derived from an EMBL/GenBank/DDBJ whole genome shotgun (WGS) entry which is preliminary data.</text>
</comment>
<dbReference type="EMBL" id="SMCS01000010">
    <property type="protein sequence ID" value="TCV91593.1"/>
    <property type="molecule type" value="Genomic_DNA"/>
</dbReference>
<sequence length="710" mass="76783">MRLSKFFFVGACFANACCHAAVPPPGDTVVDLVHPGASIRIDASDASLDGKVQHAADGSEQVAATFRPAAAPSLTLKPTSGTWDWSAKGSVTLRVQNGMPWPVTLMVDIAGQGDAHLRTTVGIPPGPPQTLIVPLAPTSPRAFGMQVGPPMPFGDDAHKLIVATFVDGGIDTHAVTSLRLSMPQPGSPQTLLFGKLDAVAGDAGLKSAYTAIVDRYGQFTRATWPEKVGTDAELKERANAAPAASARDDLDIYGGRKDLAGLQRTGWFHTQKLGARWYLVTPEGHAFFSLGVNAVNATDGRTYVEGREYMFTDTKWTGEDRLGTGDSRSDKGSQRDNGLNHGRWWDIYATNITRTLGANGASAWRKRSIDRLLAWRFNTLGNWSDPALAKEKRIAYTVPILVHGDYNTVATGFDYWGRMPDPFDPRFVAAVRDAVTRATHDVRYDPWLLGYFADNELAWAGTGPQGRWALATGTLKQGPDSPAKQAFIAALKKTYGDDAGRFAQAWGLPSMSWSQLAAANFVPPDPSEAHPAVAVDYIAFLNLYADTYFQTVAQTLKKADPHHLFLGGRLAVRTPEVEAASAKWSDVTSINTYTDLPEHGFDIAAFRKMDKPVMITEFHFGSADRGPFGNGVAAVANEAERGKAYARFVDSAVASGVIVGTHWFQYVDQPVTGRILDGENAHIGLVGITDIPFGEFTKAVTEENKRATSR</sequence>
<dbReference type="Proteomes" id="UP000295645">
    <property type="component" value="Unassembled WGS sequence"/>
</dbReference>
<protein>
    <recommendedName>
        <fullName evidence="4">Beta-galactosidase-like protein</fullName>
    </recommendedName>
</protein>
<dbReference type="InterPro" id="IPR017853">
    <property type="entry name" value="GH"/>
</dbReference>
<name>A0A4R3YLB4_9GAMM</name>